<dbReference type="SMART" id="SM00881">
    <property type="entry name" value="CoA_binding"/>
    <property type="match status" value="1"/>
</dbReference>
<dbReference type="Proteomes" id="UP000008544">
    <property type="component" value="Chromosome"/>
</dbReference>
<dbReference type="Gene3D" id="3.40.50.720">
    <property type="entry name" value="NAD(P)-binding Rossmann-like Domain"/>
    <property type="match status" value="1"/>
</dbReference>
<keyword evidence="3" id="KW-1185">Reference proteome</keyword>
<dbReference type="SUPFAM" id="SSF51735">
    <property type="entry name" value="NAD(P)-binding Rossmann-fold domains"/>
    <property type="match status" value="1"/>
</dbReference>
<dbReference type="InterPro" id="IPR036291">
    <property type="entry name" value="NAD(P)-bd_dom_sf"/>
</dbReference>
<evidence type="ECO:0000313" key="2">
    <source>
        <dbReference type="EMBL" id="ACA59560.1"/>
    </source>
</evidence>
<evidence type="ECO:0000313" key="3">
    <source>
        <dbReference type="Proteomes" id="UP000008544"/>
    </source>
</evidence>
<dbReference type="Pfam" id="PF13380">
    <property type="entry name" value="CoA_binding_2"/>
    <property type="match status" value="1"/>
</dbReference>
<gene>
    <name evidence="2" type="ordered locus">Daud_1048</name>
</gene>
<dbReference type="OrthoDB" id="9804695at2"/>
<dbReference type="PANTHER" id="PTHR33303">
    <property type="entry name" value="CYTOPLASMIC PROTEIN-RELATED"/>
    <property type="match status" value="1"/>
</dbReference>
<dbReference type="KEGG" id="dau:Daud_1048"/>
<dbReference type="EMBL" id="CP000860">
    <property type="protein sequence ID" value="ACA59560.1"/>
    <property type="molecule type" value="Genomic_DNA"/>
</dbReference>
<name>B1I3I8_DESAP</name>
<sequence>MTGEVSDAELRELLQPGRRVAVVGLSPKPDRDSHRVAAYLQAKGFRVLPVHPKAREILGEPVYARLEEVPPPVDMVYIFRKGSEVLPFVETAAGLRPLAVWLPLGVTSPEAVEVARRYGFLLVMDRCMMIEHARLAGGS</sequence>
<accession>B1I3I8</accession>
<protein>
    <submittedName>
        <fullName evidence="2">CoA-binding domain protein</fullName>
    </submittedName>
</protein>
<evidence type="ECO:0000259" key="1">
    <source>
        <dbReference type="SMART" id="SM00881"/>
    </source>
</evidence>
<feature type="domain" description="CoA-binding" evidence="1">
    <location>
        <begin position="13"/>
        <end position="106"/>
    </location>
</feature>
<dbReference type="AlphaFoldDB" id="B1I3I8"/>
<dbReference type="RefSeq" id="WP_012302146.1">
    <property type="nucleotide sequence ID" value="NC_010424.1"/>
</dbReference>
<reference evidence="2 3" key="2">
    <citation type="journal article" date="2008" name="Science">
        <title>Environmental genomics reveals a single-species ecosystem deep within Earth.</title>
        <authorList>
            <person name="Chivian D."/>
            <person name="Brodie E.L."/>
            <person name="Alm E.J."/>
            <person name="Culley D.E."/>
            <person name="Dehal P.S."/>
            <person name="Desantis T.Z."/>
            <person name="Gihring T.M."/>
            <person name="Lapidus A."/>
            <person name="Lin L.H."/>
            <person name="Lowry S.R."/>
            <person name="Moser D.P."/>
            <person name="Richardson P.M."/>
            <person name="Southam G."/>
            <person name="Wanger G."/>
            <person name="Pratt L.M."/>
            <person name="Andersen G.L."/>
            <person name="Hazen T.C."/>
            <person name="Brockman F.J."/>
            <person name="Arkin A.P."/>
            <person name="Onstott T.C."/>
        </authorList>
    </citation>
    <scope>NUCLEOTIDE SEQUENCE [LARGE SCALE GENOMIC DNA]</scope>
    <source>
        <strain evidence="2 3">MP104C</strain>
    </source>
</reference>
<proteinExistence type="predicted"/>
<dbReference type="STRING" id="477974.Daud_1048"/>
<reference evidence="3" key="1">
    <citation type="submission" date="2007-10" db="EMBL/GenBank/DDBJ databases">
        <title>Complete sequence of chromosome of Desulforudis audaxviator MP104C.</title>
        <authorList>
            <person name="Copeland A."/>
            <person name="Lucas S."/>
            <person name="Lapidus A."/>
            <person name="Barry K."/>
            <person name="Glavina del Rio T."/>
            <person name="Dalin E."/>
            <person name="Tice H."/>
            <person name="Bruce D."/>
            <person name="Pitluck S."/>
            <person name="Lowry S.R."/>
            <person name="Larimer F."/>
            <person name="Land M.L."/>
            <person name="Hauser L."/>
            <person name="Kyrpides N."/>
            <person name="Ivanova N.N."/>
            <person name="Richardson P."/>
        </authorList>
    </citation>
    <scope>NUCLEOTIDE SEQUENCE [LARGE SCALE GENOMIC DNA]</scope>
    <source>
        <strain evidence="3">MP104C</strain>
    </source>
</reference>
<dbReference type="eggNOG" id="COG1832">
    <property type="taxonomic scope" value="Bacteria"/>
</dbReference>
<organism evidence="2 3">
    <name type="scientific">Desulforudis audaxviator (strain MP104C)</name>
    <dbReference type="NCBI Taxonomy" id="477974"/>
    <lineage>
        <taxon>Bacteria</taxon>
        <taxon>Bacillati</taxon>
        <taxon>Bacillota</taxon>
        <taxon>Clostridia</taxon>
        <taxon>Thermoanaerobacterales</taxon>
        <taxon>Candidatus Desulforudaceae</taxon>
        <taxon>Candidatus Desulforudis</taxon>
    </lineage>
</organism>
<dbReference type="InterPro" id="IPR003781">
    <property type="entry name" value="CoA-bd"/>
</dbReference>
<dbReference type="PANTHER" id="PTHR33303:SF2">
    <property type="entry name" value="COA-BINDING DOMAIN-CONTAINING PROTEIN"/>
    <property type="match status" value="1"/>
</dbReference>
<dbReference type="HOGENOM" id="CLU_112567_0_0_9"/>